<organism evidence="2 3">
    <name type="scientific">Actinoalloteichus caeruleus DSM 43889</name>
    <dbReference type="NCBI Taxonomy" id="1120930"/>
    <lineage>
        <taxon>Bacteria</taxon>
        <taxon>Bacillati</taxon>
        <taxon>Actinomycetota</taxon>
        <taxon>Actinomycetes</taxon>
        <taxon>Pseudonocardiales</taxon>
        <taxon>Pseudonocardiaceae</taxon>
        <taxon>Actinoalloteichus</taxon>
        <taxon>Actinoalloteichus cyanogriseus</taxon>
    </lineage>
</organism>
<proteinExistence type="predicted"/>
<reference evidence="2 3" key="1">
    <citation type="submission" date="2013-07" db="EMBL/GenBank/DDBJ databases">
        <authorList>
            <consortium name="DOE Joint Genome Institute"/>
            <person name="Reeve W."/>
            <person name="Huntemann M."/>
            <person name="Han J."/>
            <person name="Chen A."/>
            <person name="Kyrpides N."/>
            <person name="Mavromatis K."/>
            <person name="Markowitz V."/>
            <person name="Palaniappan K."/>
            <person name="Ivanova N."/>
            <person name="Schaumberg A."/>
            <person name="Pati A."/>
            <person name="Liolios K."/>
            <person name="Nordberg H.P."/>
            <person name="Cantor M.N."/>
            <person name="Hua S.X."/>
            <person name="Woyke T."/>
        </authorList>
    </citation>
    <scope>NUCLEOTIDE SEQUENCE [LARGE SCALE GENOMIC DNA]</scope>
    <source>
        <strain evidence="2 3">DSM 43889</strain>
    </source>
</reference>
<feature type="compositionally biased region" description="Basic and acidic residues" evidence="1">
    <location>
        <begin position="12"/>
        <end position="22"/>
    </location>
</feature>
<dbReference type="EMBL" id="AUBJ02000001">
    <property type="protein sequence ID" value="MCP2332205.1"/>
    <property type="molecule type" value="Genomic_DNA"/>
</dbReference>
<keyword evidence="3" id="KW-1185">Reference proteome</keyword>
<sequence length="56" mass="6046">MDGIAGFPPPGRPREGSTSRDRFAELDVTSVDLPTNHGPMLTEPEELARVLLATAR</sequence>
<reference evidence="2 3" key="2">
    <citation type="submission" date="2022-06" db="EMBL/GenBank/DDBJ databases">
        <title>Genomic Encyclopedia of Type Strains, Phase I: the one thousand microbial genomes (KMG-I) project.</title>
        <authorList>
            <person name="Kyrpides N."/>
        </authorList>
    </citation>
    <scope>NUCLEOTIDE SEQUENCE [LARGE SCALE GENOMIC DNA]</scope>
    <source>
        <strain evidence="2 3">DSM 43889</strain>
    </source>
</reference>
<evidence type="ECO:0000256" key="1">
    <source>
        <dbReference type="SAM" id="MobiDB-lite"/>
    </source>
</evidence>
<gene>
    <name evidence="2" type="ORF">G443_002475</name>
</gene>
<feature type="region of interest" description="Disordered" evidence="1">
    <location>
        <begin position="1"/>
        <end position="22"/>
    </location>
</feature>
<comment type="caution">
    <text evidence="2">The sequence shown here is derived from an EMBL/GenBank/DDBJ whole genome shotgun (WGS) entry which is preliminary data.</text>
</comment>
<name>A0ABT1JI64_ACTCY</name>
<evidence type="ECO:0000313" key="2">
    <source>
        <dbReference type="EMBL" id="MCP2332205.1"/>
    </source>
</evidence>
<protein>
    <submittedName>
        <fullName evidence="2">Uncharacterized protein</fullName>
    </submittedName>
</protein>
<accession>A0ABT1JI64</accession>
<dbReference type="Proteomes" id="UP000791080">
    <property type="component" value="Unassembled WGS sequence"/>
</dbReference>
<evidence type="ECO:0000313" key="3">
    <source>
        <dbReference type="Proteomes" id="UP000791080"/>
    </source>
</evidence>